<dbReference type="FunFam" id="3.40.50.300:FF:000134">
    <property type="entry name" value="Iron-enterobactin ABC transporter ATP-binding protein"/>
    <property type="match status" value="1"/>
</dbReference>
<gene>
    <name evidence="11" type="ORF">KC207_15590</name>
</gene>
<keyword evidence="5" id="KW-0547">Nucleotide-binding</keyword>
<dbReference type="PANTHER" id="PTHR42771:SF3">
    <property type="entry name" value="PETROBACTIN IMPORT ATP-BINDING PROTEIN YCLP"/>
    <property type="match status" value="1"/>
</dbReference>
<dbReference type="Pfam" id="PF00005">
    <property type="entry name" value="ABC_tran"/>
    <property type="match status" value="1"/>
</dbReference>
<dbReference type="InterPro" id="IPR051535">
    <property type="entry name" value="Siderophore_ABC-ATPase"/>
</dbReference>
<evidence type="ECO:0000259" key="10">
    <source>
        <dbReference type="PROSITE" id="PS50893"/>
    </source>
</evidence>
<sequence>MIHVDHVSHAYTPSGPPVLDDVALDITRGAVTALVGPNGAGKSTLLAAVSRLLGPDHGRVVVDGVDVARAPDREVARVLAVLRQDTRLSARLTVVDLVRFGRFPHSGGRLTTADHEVVAASLAHVGMADLRDRYLDELSGGQRQRAFIAMVLAQETPYVLLDEPLNNLDMEHAASVMRVLRTAADDLGRTVVVVLHDVNMAAAWADDVVGMRDGRVVARGRPAEVLRTDVLREVFGIEIPVVTVDGSPVALHWLPRAGRHPMGVGQRY</sequence>
<dbReference type="InterPro" id="IPR027417">
    <property type="entry name" value="P-loop_NTPase"/>
</dbReference>
<evidence type="ECO:0000256" key="6">
    <source>
        <dbReference type="ARBA" id="ARBA00022840"/>
    </source>
</evidence>
<evidence type="ECO:0000313" key="11">
    <source>
        <dbReference type="EMBL" id="MBR7744720.1"/>
    </source>
</evidence>
<dbReference type="GO" id="GO:0016887">
    <property type="term" value="F:ATP hydrolysis activity"/>
    <property type="evidence" value="ECO:0007669"/>
    <property type="project" value="InterPro"/>
</dbReference>
<comment type="caution">
    <text evidence="11">The sequence shown here is derived from an EMBL/GenBank/DDBJ whole genome shotgun (WGS) entry which is preliminary data.</text>
</comment>
<keyword evidence="6 11" id="KW-0067">ATP-binding</keyword>
<evidence type="ECO:0000256" key="4">
    <source>
        <dbReference type="ARBA" id="ARBA00022496"/>
    </source>
</evidence>
<keyword evidence="12" id="KW-1185">Reference proteome</keyword>
<organism evidence="11 12">
    <name type="scientific">Phycicoccus avicenniae</name>
    <dbReference type="NCBI Taxonomy" id="2828860"/>
    <lineage>
        <taxon>Bacteria</taxon>
        <taxon>Bacillati</taxon>
        <taxon>Actinomycetota</taxon>
        <taxon>Actinomycetes</taxon>
        <taxon>Micrococcales</taxon>
        <taxon>Intrasporangiaceae</taxon>
        <taxon>Phycicoccus</taxon>
    </lineage>
</organism>
<dbReference type="SMART" id="SM00382">
    <property type="entry name" value="AAA"/>
    <property type="match status" value="1"/>
</dbReference>
<proteinExistence type="predicted"/>
<comment type="subcellular location">
    <subcellularLocation>
        <location evidence="1">Cell membrane</location>
        <topology evidence="1">Peripheral membrane protein</topology>
    </subcellularLocation>
</comment>
<evidence type="ECO:0000256" key="8">
    <source>
        <dbReference type="ARBA" id="ARBA00023065"/>
    </source>
</evidence>
<dbReference type="SUPFAM" id="SSF52540">
    <property type="entry name" value="P-loop containing nucleoside triphosphate hydrolases"/>
    <property type="match status" value="1"/>
</dbReference>
<dbReference type="GO" id="GO:0005886">
    <property type="term" value="C:plasma membrane"/>
    <property type="evidence" value="ECO:0007669"/>
    <property type="project" value="UniProtKB-SubCell"/>
</dbReference>
<dbReference type="InterPro" id="IPR017871">
    <property type="entry name" value="ABC_transporter-like_CS"/>
</dbReference>
<dbReference type="GO" id="GO:0006826">
    <property type="term" value="P:iron ion transport"/>
    <property type="evidence" value="ECO:0007669"/>
    <property type="project" value="UniProtKB-KW"/>
</dbReference>
<dbReference type="GO" id="GO:0005524">
    <property type="term" value="F:ATP binding"/>
    <property type="evidence" value="ECO:0007669"/>
    <property type="project" value="UniProtKB-KW"/>
</dbReference>
<dbReference type="EMBL" id="JAGSNF010000023">
    <property type="protein sequence ID" value="MBR7744720.1"/>
    <property type="molecule type" value="Genomic_DNA"/>
</dbReference>
<evidence type="ECO:0000256" key="5">
    <source>
        <dbReference type="ARBA" id="ARBA00022741"/>
    </source>
</evidence>
<keyword evidence="9" id="KW-0472">Membrane</keyword>
<keyword evidence="2" id="KW-0813">Transport</keyword>
<evidence type="ECO:0000256" key="1">
    <source>
        <dbReference type="ARBA" id="ARBA00004202"/>
    </source>
</evidence>
<dbReference type="RefSeq" id="WP_211604246.1">
    <property type="nucleotide sequence ID" value="NZ_JAGSNF010000023.1"/>
</dbReference>
<keyword evidence="3" id="KW-1003">Cell membrane</keyword>
<keyword evidence="4" id="KW-0410">Iron transport</keyword>
<accession>A0A941DC43</accession>
<name>A0A941DC43_9MICO</name>
<keyword evidence="7" id="KW-0408">Iron</keyword>
<evidence type="ECO:0000313" key="12">
    <source>
        <dbReference type="Proteomes" id="UP000677016"/>
    </source>
</evidence>
<evidence type="ECO:0000256" key="3">
    <source>
        <dbReference type="ARBA" id="ARBA00022475"/>
    </source>
</evidence>
<dbReference type="PROSITE" id="PS00211">
    <property type="entry name" value="ABC_TRANSPORTER_1"/>
    <property type="match status" value="1"/>
</dbReference>
<protein>
    <submittedName>
        <fullName evidence="11">ATP-binding cassette domain-containing protein</fullName>
    </submittedName>
</protein>
<dbReference type="AlphaFoldDB" id="A0A941DC43"/>
<dbReference type="InterPro" id="IPR003439">
    <property type="entry name" value="ABC_transporter-like_ATP-bd"/>
</dbReference>
<dbReference type="InterPro" id="IPR003593">
    <property type="entry name" value="AAA+_ATPase"/>
</dbReference>
<dbReference type="Gene3D" id="3.40.50.300">
    <property type="entry name" value="P-loop containing nucleotide triphosphate hydrolases"/>
    <property type="match status" value="1"/>
</dbReference>
<dbReference type="Proteomes" id="UP000677016">
    <property type="component" value="Unassembled WGS sequence"/>
</dbReference>
<keyword evidence="8" id="KW-0406">Ion transport</keyword>
<dbReference type="PANTHER" id="PTHR42771">
    <property type="entry name" value="IRON(3+)-HYDROXAMATE IMPORT ATP-BINDING PROTEIN FHUC"/>
    <property type="match status" value="1"/>
</dbReference>
<dbReference type="CDD" id="cd03214">
    <property type="entry name" value="ABC_Iron-Siderophores_B12_Hemin"/>
    <property type="match status" value="1"/>
</dbReference>
<dbReference type="PROSITE" id="PS50893">
    <property type="entry name" value="ABC_TRANSPORTER_2"/>
    <property type="match status" value="1"/>
</dbReference>
<evidence type="ECO:0000256" key="7">
    <source>
        <dbReference type="ARBA" id="ARBA00023004"/>
    </source>
</evidence>
<evidence type="ECO:0000256" key="9">
    <source>
        <dbReference type="ARBA" id="ARBA00023136"/>
    </source>
</evidence>
<evidence type="ECO:0000256" key="2">
    <source>
        <dbReference type="ARBA" id="ARBA00022448"/>
    </source>
</evidence>
<reference evidence="11" key="1">
    <citation type="submission" date="2021-04" db="EMBL/GenBank/DDBJ databases">
        <title>Phycicoccus avicenniae sp. nov., a novel endophytic actinomycetes isolated from branch of Avicennia mariana.</title>
        <authorList>
            <person name="Tuo L."/>
        </authorList>
    </citation>
    <scope>NUCLEOTIDE SEQUENCE</scope>
    <source>
        <strain evidence="11">BSK3Z-2</strain>
    </source>
</reference>
<feature type="domain" description="ABC transporter" evidence="10">
    <location>
        <begin position="2"/>
        <end position="238"/>
    </location>
</feature>